<dbReference type="GO" id="GO:0005737">
    <property type="term" value="C:cytoplasm"/>
    <property type="evidence" value="ECO:0007669"/>
    <property type="project" value="UniProtKB-ARBA"/>
</dbReference>
<feature type="transmembrane region" description="Helical" evidence="6">
    <location>
        <begin position="176"/>
        <end position="194"/>
    </location>
</feature>
<dbReference type="AlphaFoldDB" id="A0A9Q1QKS1"/>
<keyword evidence="3 6" id="KW-0812">Transmembrane</keyword>
<organism evidence="7 8">
    <name type="scientific">Carnegiea gigantea</name>
    <dbReference type="NCBI Taxonomy" id="171969"/>
    <lineage>
        <taxon>Eukaryota</taxon>
        <taxon>Viridiplantae</taxon>
        <taxon>Streptophyta</taxon>
        <taxon>Embryophyta</taxon>
        <taxon>Tracheophyta</taxon>
        <taxon>Spermatophyta</taxon>
        <taxon>Magnoliopsida</taxon>
        <taxon>eudicotyledons</taxon>
        <taxon>Gunneridae</taxon>
        <taxon>Pentapetalae</taxon>
        <taxon>Caryophyllales</taxon>
        <taxon>Cactineae</taxon>
        <taxon>Cactaceae</taxon>
        <taxon>Cactoideae</taxon>
        <taxon>Echinocereeae</taxon>
        <taxon>Carnegiea</taxon>
    </lineage>
</organism>
<feature type="transmembrane region" description="Helical" evidence="6">
    <location>
        <begin position="49"/>
        <end position="68"/>
    </location>
</feature>
<comment type="subcellular location">
    <subcellularLocation>
        <location evidence="1">Membrane</location>
        <topology evidence="1">Multi-pass membrane protein</topology>
    </subcellularLocation>
</comment>
<comment type="caution">
    <text evidence="7">The sequence shown here is derived from an EMBL/GenBank/DDBJ whole genome shotgun (WGS) entry which is preliminary data.</text>
</comment>
<feature type="transmembrane region" description="Helical" evidence="6">
    <location>
        <begin position="137"/>
        <end position="156"/>
    </location>
</feature>
<dbReference type="InterPro" id="IPR007770">
    <property type="entry name" value="DMP"/>
</dbReference>
<gene>
    <name evidence="7" type="ORF">Cgig2_010737</name>
</gene>
<keyword evidence="4 6" id="KW-1133">Transmembrane helix</keyword>
<evidence type="ECO:0000256" key="1">
    <source>
        <dbReference type="ARBA" id="ARBA00004141"/>
    </source>
</evidence>
<dbReference type="GO" id="GO:0016020">
    <property type="term" value="C:membrane"/>
    <property type="evidence" value="ECO:0007669"/>
    <property type="project" value="UniProtKB-SubCell"/>
</dbReference>
<evidence type="ECO:0000256" key="6">
    <source>
        <dbReference type="SAM" id="Phobius"/>
    </source>
</evidence>
<keyword evidence="5 6" id="KW-0472">Membrane</keyword>
<dbReference type="OrthoDB" id="1928191at2759"/>
<feature type="transmembrane region" description="Helical" evidence="6">
    <location>
        <begin position="80"/>
        <end position="98"/>
    </location>
</feature>
<evidence type="ECO:0000256" key="3">
    <source>
        <dbReference type="ARBA" id="ARBA00022692"/>
    </source>
</evidence>
<evidence type="ECO:0000256" key="4">
    <source>
        <dbReference type="ARBA" id="ARBA00022989"/>
    </source>
</evidence>
<evidence type="ECO:0000256" key="2">
    <source>
        <dbReference type="ARBA" id="ARBA00008707"/>
    </source>
</evidence>
<proteinExistence type="inferred from homology"/>
<dbReference type="EMBL" id="JAKOGI010000078">
    <property type="protein sequence ID" value="KAJ8445379.1"/>
    <property type="molecule type" value="Genomic_DNA"/>
</dbReference>
<evidence type="ECO:0000256" key="5">
    <source>
        <dbReference type="ARBA" id="ARBA00023136"/>
    </source>
</evidence>
<reference evidence="7" key="1">
    <citation type="submission" date="2022-04" db="EMBL/GenBank/DDBJ databases">
        <title>Carnegiea gigantea Genome sequencing and assembly v2.</title>
        <authorList>
            <person name="Copetti D."/>
            <person name="Sanderson M.J."/>
            <person name="Burquez A."/>
            <person name="Wojciechowski M.F."/>
        </authorList>
    </citation>
    <scope>NUCLEOTIDE SEQUENCE</scope>
    <source>
        <strain evidence="7">SGP5-SGP5p</strain>
        <tissue evidence="7">Aerial part</tissue>
    </source>
</reference>
<dbReference type="GO" id="GO:0010256">
    <property type="term" value="P:endomembrane system organization"/>
    <property type="evidence" value="ECO:0007669"/>
    <property type="project" value="TreeGrafter"/>
</dbReference>
<dbReference type="Proteomes" id="UP001153076">
    <property type="component" value="Unassembled WGS sequence"/>
</dbReference>
<dbReference type="PANTHER" id="PTHR31621">
    <property type="entry name" value="PROTEIN DMP3"/>
    <property type="match status" value="1"/>
</dbReference>
<evidence type="ECO:0000313" key="7">
    <source>
        <dbReference type="EMBL" id="KAJ8445379.1"/>
    </source>
</evidence>
<dbReference type="Pfam" id="PF05078">
    <property type="entry name" value="DUF679"/>
    <property type="match status" value="1"/>
</dbReference>
<protein>
    <submittedName>
        <fullName evidence="7">Uncharacterized protein</fullName>
    </submittedName>
</protein>
<accession>A0A9Q1QKS1</accession>
<sequence length="208" mass="22512">MYNIPLSIAQTIEEKAKENCDELHDAFICIGQPACLHLKDRAMNGLGSLIKLLPTGTVFLFQFLSPIVSNNGQCHVANKYLMGALLVICGLNCTVATFTDSYKDDEGNTHYGIATFKGLWPSSNSKDLDLSEYKIRVGDFVHATLVLVVFSVVAVLDPNTVGCYGSSWETTRKTLLMVLPPVVGAVCSAVFTVFPSTRHGIGYPSDGS</sequence>
<name>A0A9Q1QKS1_9CARY</name>
<keyword evidence="8" id="KW-1185">Reference proteome</keyword>
<evidence type="ECO:0000313" key="8">
    <source>
        <dbReference type="Proteomes" id="UP001153076"/>
    </source>
</evidence>
<comment type="similarity">
    <text evidence="2">Belongs to the plant DMP1 protein family.</text>
</comment>
<dbReference type="PANTHER" id="PTHR31621:SF66">
    <property type="entry name" value="PROTEIN DMP2"/>
    <property type="match status" value="1"/>
</dbReference>